<dbReference type="EMBL" id="FOVR01000004">
    <property type="protein sequence ID" value="SFO28391.1"/>
    <property type="molecule type" value="Genomic_DNA"/>
</dbReference>
<keyword evidence="4" id="KW-1185">Reference proteome</keyword>
<proteinExistence type="predicted"/>
<keyword evidence="1" id="KW-0812">Transmembrane</keyword>
<evidence type="ECO:0000313" key="4">
    <source>
        <dbReference type="Proteomes" id="UP000199236"/>
    </source>
</evidence>
<protein>
    <submittedName>
        <fullName evidence="3">YrhK-like protein</fullName>
    </submittedName>
</protein>
<dbReference type="Pfam" id="PF14145">
    <property type="entry name" value="YrhK"/>
    <property type="match status" value="1"/>
</dbReference>
<keyword evidence="1" id="KW-1133">Transmembrane helix</keyword>
<evidence type="ECO:0000259" key="2">
    <source>
        <dbReference type="Pfam" id="PF14145"/>
    </source>
</evidence>
<accession>A0A1I5FYX1</accession>
<dbReference type="Proteomes" id="UP000199236">
    <property type="component" value="Unassembled WGS sequence"/>
</dbReference>
<reference evidence="3 4" key="1">
    <citation type="submission" date="2016-10" db="EMBL/GenBank/DDBJ databases">
        <authorList>
            <person name="de Groot N.N."/>
        </authorList>
    </citation>
    <scope>NUCLEOTIDE SEQUENCE [LARGE SCALE GENOMIC DNA]</scope>
    <source>
        <strain evidence="3 4">CGMCC 1.9157</strain>
    </source>
</reference>
<name>A0A1I5FYX1_9HYPH</name>
<feature type="transmembrane region" description="Helical" evidence="1">
    <location>
        <begin position="39"/>
        <end position="61"/>
    </location>
</feature>
<dbReference type="AlphaFoldDB" id="A0A1I5FYX1"/>
<sequence>MQRPKATKEKGLVFQMKMFQEHNSRQSQAHKDIYAAYELAYTLVDFSAALLFVVGSVMFFYDSWQIPGTWCFLIGSIFFGVKPTLRVVREFHYLAIGRKKHLAERAPN</sequence>
<organism evidence="3 4">
    <name type="scientific">Cohaesibacter marisflavi</name>
    <dbReference type="NCBI Taxonomy" id="655353"/>
    <lineage>
        <taxon>Bacteria</taxon>
        <taxon>Pseudomonadati</taxon>
        <taxon>Pseudomonadota</taxon>
        <taxon>Alphaproteobacteria</taxon>
        <taxon>Hyphomicrobiales</taxon>
        <taxon>Cohaesibacteraceae</taxon>
    </lineage>
</organism>
<feature type="domain" description="YrhK" evidence="2">
    <location>
        <begin position="36"/>
        <end position="90"/>
    </location>
</feature>
<gene>
    <name evidence="3" type="ORF">SAMN04488056_104249</name>
</gene>
<evidence type="ECO:0000313" key="3">
    <source>
        <dbReference type="EMBL" id="SFO28391.1"/>
    </source>
</evidence>
<evidence type="ECO:0000256" key="1">
    <source>
        <dbReference type="SAM" id="Phobius"/>
    </source>
</evidence>
<feature type="transmembrane region" description="Helical" evidence="1">
    <location>
        <begin position="67"/>
        <end position="85"/>
    </location>
</feature>
<dbReference type="STRING" id="655353.SAMN04488056_104249"/>
<dbReference type="InterPro" id="IPR025424">
    <property type="entry name" value="YrhK_domain"/>
</dbReference>
<keyword evidence="1" id="KW-0472">Membrane</keyword>